<protein>
    <submittedName>
        <fullName evidence="1">Uncharacterized protein</fullName>
    </submittedName>
</protein>
<accession>A0A977KBI3</accession>
<organism evidence="1 2">
    <name type="scientific">Ignicoccus pacificus DSM 13166</name>
    <dbReference type="NCBI Taxonomy" id="940294"/>
    <lineage>
        <taxon>Archaea</taxon>
        <taxon>Thermoproteota</taxon>
        <taxon>Thermoprotei</taxon>
        <taxon>Desulfurococcales</taxon>
        <taxon>Desulfurococcaceae</taxon>
        <taxon>Ignicoccus</taxon>
    </lineage>
</organism>
<evidence type="ECO:0000313" key="1">
    <source>
        <dbReference type="EMBL" id="UXD22587.1"/>
    </source>
</evidence>
<keyword evidence="2" id="KW-1185">Reference proteome</keyword>
<sequence>MKGYQVPILGYTLYTTVKLRKETKALLDELLREEMKEKGEKPDYDSLIKELIIEKLRAKQKILEKLKEMRVDVDLQGLLKEGRKEDERF</sequence>
<dbReference type="AlphaFoldDB" id="A0A977KBI3"/>
<evidence type="ECO:0000313" key="2">
    <source>
        <dbReference type="Proteomes" id="UP001063698"/>
    </source>
</evidence>
<dbReference type="Proteomes" id="UP001063698">
    <property type="component" value="Chromosome"/>
</dbReference>
<dbReference type="EMBL" id="CP006868">
    <property type="protein sequence ID" value="UXD22587.1"/>
    <property type="molecule type" value="Genomic_DNA"/>
</dbReference>
<name>A0A977KBI3_9CREN</name>
<reference evidence="1" key="1">
    <citation type="submission" date="2013-11" db="EMBL/GenBank/DDBJ databases">
        <title>Comparative genomics of Ignicoccus.</title>
        <authorList>
            <person name="Podar M."/>
        </authorList>
    </citation>
    <scope>NUCLEOTIDE SEQUENCE</scope>
    <source>
        <strain evidence="1">DSM 13166</strain>
    </source>
</reference>
<proteinExistence type="predicted"/>
<gene>
    <name evidence="1" type="ORF">IPA_06480</name>
</gene>
<dbReference type="KEGG" id="ipc:IPA_06480"/>